<proteinExistence type="predicted"/>
<reference evidence="2 3" key="1">
    <citation type="submission" date="2018-04" db="EMBL/GenBank/DDBJ databases">
        <title>WGS assembly of Panicum hallii var. hallii HAL2.</title>
        <authorList>
            <person name="Lovell J."/>
            <person name="Jenkins J."/>
            <person name="Lowry D."/>
            <person name="Mamidi S."/>
            <person name="Sreedasyam A."/>
            <person name="Weng X."/>
            <person name="Barry K."/>
            <person name="Bonette J."/>
            <person name="Campitelli B."/>
            <person name="Daum C."/>
            <person name="Gordon S."/>
            <person name="Gould B."/>
            <person name="Lipzen A."/>
            <person name="MacQueen A."/>
            <person name="Palacio-Mejia J."/>
            <person name="Plott C."/>
            <person name="Shakirov E."/>
            <person name="Shu S."/>
            <person name="Yoshinaga Y."/>
            <person name="Zane M."/>
            <person name="Rokhsar D."/>
            <person name="Grimwood J."/>
            <person name="Schmutz J."/>
            <person name="Juenger T."/>
        </authorList>
    </citation>
    <scope>NUCLEOTIDE SEQUENCE [LARGE SCALE GENOMIC DNA]</scope>
    <source>
        <strain evidence="3">cv. HAL2</strain>
    </source>
</reference>
<organism evidence="2 3">
    <name type="scientific">Panicum hallii var. hallii</name>
    <dbReference type="NCBI Taxonomy" id="1504633"/>
    <lineage>
        <taxon>Eukaryota</taxon>
        <taxon>Viridiplantae</taxon>
        <taxon>Streptophyta</taxon>
        <taxon>Embryophyta</taxon>
        <taxon>Tracheophyta</taxon>
        <taxon>Spermatophyta</taxon>
        <taxon>Magnoliopsida</taxon>
        <taxon>Liliopsida</taxon>
        <taxon>Poales</taxon>
        <taxon>Poaceae</taxon>
        <taxon>PACMAD clade</taxon>
        <taxon>Panicoideae</taxon>
        <taxon>Panicodae</taxon>
        <taxon>Paniceae</taxon>
        <taxon>Panicinae</taxon>
        <taxon>Panicum</taxon>
        <taxon>Panicum sect. Panicum</taxon>
    </lineage>
</organism>
<gene>
    <name evidence="2" type="ORF">GQ55_3G461300</name>
</gene>
<evidence type="ECO:0000256" key="1">
    <source>
        <dbReference type="SAM" id="SignalP"/>
    </source>
</evidence>
<evidence type="ECO:0000313" key="2">
    <source>
        <dbReference type="EMBL" id="PUZ67775.1"/>
    </source>
</evidence>
<dbReference type="EMBL" id="CM009751">
    <property type="protein sequence ID" value="PUZ67775.1"/>
    <property type="molecule type" value="Genomic_DNA"/>
</dbReference>
<name>A0A2T7EIX3_9POAL</name>
<keyword evidence="1" id="KW-0732">Signal</keyword>
<evidence type="ECO:0000313" key="3">
    <source>
        <dbReference type="Proteomes" id="UP000244336"/>
    </source>
</evidence>
<accession>A0A2T7EIX3</accession>
<feature type="signal peptide" evidence="1">
    <location>
        <begin position="1"/>
        <end position="26"/>
    </location>
</feature>
<sequence length="56" mass="6156">MLRMDPPGPLAAAAVLILFLMCSTQTMITSALCNVSTDQSMRPEHKIEIFFIAQVC</sequence>
<dbReference type="Proteomes" id="UP000244336">
    <property type="component" value="Chromosome 3"/>
</dbReference>
<keyword evidence="3" id="KW-1185">Reference proteome</keyword>
<dbReference type="Gramene" id="PUZ67775">
    <property type="protein sequence ID" value="PUZ67775"/>
    <property type="gene ID" value="GQ55_3G461300"/>
</dbReference>
<dbReference type="AlphaFoldDB" id="A0A2T7EIX3"/>
<feature type="chain" id="PRO_5015443996" evidence="1">
    <location>
        <begin position="27"/>
        <end position="56"/>
    </location>
</feature>
<protein>
    <submittedName>
        <fullName evidence="2">Uncharacterized protein</fullName>
    </submittedName>
</protein>